<keyword evidence="3" id="KW-1185">Reference proteome</keyword>
<dbReference type="Proteomes" id="UP000241118">
    <property type="component" value="Unassembled WGS sequence"/>
</dbReference>
<keyword evidence="1" id="KW-1133">Transmembrane helix</keyword>
<evidence type="ECO:0000313" key="3">
    <source>
        <dbReference type="Proteomes" id="UP000241118"/>
    </source>
</evidence>
<evidence type="ECO:0000313" key="2">
    <source>
        <dbReference type="EMBL" id="PSL56914.1"/>
    </source>
</evidence>
<comment type="caution">
    <text evidence="2">The sequence shown here is derived from an EMBL/GenBank/DDBJ whole genome shotgun (WGS) entry which is preliminary data.</text>
</comment>
<dbReference type="AlphaFoldDB" id="A0A2P8IEM8"/>
<dbReference type="OrthoDB" id="9907025at2"/>
<name>A0A2P8IEM8_SACCR</name>
<feature type="transmembrane region" description="Helical" evidence="1">
    <location>
        <begin position="50"/>
        <end position="77"/>
    </location>
</feature>
<keyword evidence="1" id="KW-0472">Membrane</keyword>
<dbReference type="EMBL" id="PYAX01000003">
    <property type="protein sequence ID" value="PSL56914.1"/>
    <property type="molecule type" value="Genomic_DNA"/>
</dbReference>
<dbReference type="RefSeq" id="WP_106615281.1">
    <property type="nucleotide sequence ID" value="NZ_PYAX01000003.1"/>
</dbReference>
<reference evidence="2 3" key="1">
    <citation type="submission" date="2018-03" db="EMBL/GenBank/DDBJ databases">
        <title>Genomic Encyclopedia of Type Strains, Phase III (KMG-III): the genomes of soil and plant-associated and newly described type strains.</title>
        <authorList>
            <person name="Whitman W."/>
        </authorList>
    </citation>
    <scope>NUCLEOTIDE SEQUENCE [LARGE SCALE GENOMIC DNA]</scope>
    <source>
        <strain evidence="2 3">CGMCC 4.7097</strain>
    </source>
</reference>
<proteinExistence type="predicted"/>
<evidence type="ECO:0000256" key="1">
    <source>
        <dbReference type="SAM" id="Phobius"/>
    </source>
</evidence>
<keyword evidence="1" id="KW-0812">Transmembrane</keyword>
<feature type="transmembrane region" description="Helical" evidence="1">
    <location>
        <begin position="20"/>
        <end position="38"/>
    </location>
</feature>
<organism evidence="2 3">
    <name type="scientific">Saccharothrix carnea</name>
    <dbReference type="NCBI Taxonomy" id="1280637"/>
    <lineage>
        <taxon>Bacteria</taxon>
        <taxon>Bacillati</taxon>
        <taxon>Actinomycetota</taxon>
        <taxon>Actinomycetes</taxon>
        <taxon>Pseudonocardiales</taxon>
        <taxon>Pseudonocardiaceae</taxon>
        <taxon>Saccharothrix</taxon>
    </lineage>
</organism>
<accession>A0A2P8IEM8</accession>
<sequence>MNMLTALAQTAGTTEWTPLVVMIMIGAMALVMGLAKLLRRVLGMLTRVMLSAGAAMTGIAAMLALCTVLTTVLLVYAR</sequence>
<gene>
    <name evidence="2" type="ORF">B0I31_103674</name>
</gene>
<protein>
    <submittedName>
        <fullName evidence="2">Uncharacterized protein</fullName>
    </submittedName>
</protein>